<keyword evidence="1" id="KW-0732">Signal</keyword>
<evidence type="ECO:0000313" key="3">
    <source>
        <dbReference type="Proteomes" id="UP000306575"/>
    </source>
</evidence>
<dbReference type="SUPFAM" id="SSF48452">
    <property type="entry name" value="TPR-like"/>
    <property type="match status" value="1"/>
</dbReference>
<proteinExistence type="predicted"/>
<reference evidence="2 3" key="1">
    <citation type="submission" date="2019-04" db="EMBL/GenBank/DDBJ databases">
        <title>Genome sequence of Pelagicola litoralis CL-ES2.</title>
        <authorList>
            <person name="Cao J."/>
        </authorList>
    </citation>
    <scope>NUCLEOTIDE SEQUENCE [LARGE SCALE GENOMIC DNA]</scope>
    <source>
        <strain evidence="2 3">CL-ES2</strain>
    </source>
</reference>
<evidence type="ECO:0000256" key="1">
    <source>
        <dbReference type="SAM" id="SignalP"/>
    </source>
</evidence>
<gene>
    <name evidence="2" type="ORF">FAP39_12045</name>
</gene>
<organism evidence="2 3">
    <name type="scientific">Shimia litoralis</name>
    <dbReference type="NCBI Taxonomy" id="420403"/>
    <lineage>
        <taxon>Bacteria</taxon>
        <taxon>Pseudomonadati</taxon>
        <taxon>Pseudomonadota</taxon>
        <taxon>Alphaproteobacteria</taxon>
        <taxon>Rhodobacterales</taxon>
        <taxon>Roseobacteraceae</taxon>
    </lineage>
</organism>
<dbReference type="InterPro" id="IPR011990">
    <property type="entry name" value="TPR-like_helical_dom_sf"/>
</dbReference>
<name>A0A4U7N121_9RHOB</name>
<protein>
    <recommendedName>
        <fullName evidence="4">DUF560 domain-containing protein</fullName>
    </recommendedName>
</protein>
<dbReference type="AlphaFoldDB" id="A0A4U7N121"/>
<feature type="signal peptide" evidence="1">
    <location>
        <begin position="1"/>
        <end position="27"/>
    </location>
</feature>
<evidence type="ECO:0000313" key="2">
    <source>
        <dbReference type="EMBL" id="TKZ19320.1"/>
    </source>
</evidence>
<dbReference type="EMBL" id="SULI01000014">
    <property type="protein sequence ID" value="TKZ19320.1"/>
    <property type="molecule type" value="Genomic_DNA"/>
</dbReference>
<evidence type="ECO:0008006" key="4">
    <source>
        <dbReference type="Google" id="ProtNLM"/>
    </source>
</evidence>
<sequence length="465" mass="50555">MTRQSAHLLRRKALGILLGLCATAAIAQEDVDALSQNQAREALVYALKSNQIDAAYRLASGLLQQDPSDPSAHYAMGLIYSGAGDPRAARKSGRSAYRFARTDLQTYSAASLNAQLAFREKRFTQAQYWLRKAHTAAPSDVQKHRVVRNFKQVRSQNPFRFHITGSLAPSSNVNNGSMSKYMIIDGVPAIGVNIGDALALSGIEAMVNARLSYRLRTSSASETRLVGRFFSRQVALSSEAKDIAPNAKGSDYSFSLLEAGLRHAFRIQPKGPIWNLGVIAGTAQYGGSTLHDLLRAEAGVAWTQNKSSGLSLTATNEWRRPEAAPQTRDIYSSLSATYSHKLSWGDQLSTSISLHQTDDATPIFDSHGAVAALRYTFTQPKGPVRIAAALKAGMSAYPNYRVGIIPVPGGRQDISVASELEFTFHKMHYAGFAPTMTVRALTTSSNVSRFDTREYSVSIGIQSAF</sequence>
<feature type="chain" id="PRO_5020395858" description="DUF560 domain-containing protein" evidence="1">
    <location>
        <begin position="28"/>
        <end position="465"/>
    </location>
</feature>
<dbReference type="Proteomes" id="UP000306575">
    <property type="component" value="Unassembled WGS sequence"/>
</dbReference>
<keyword evidence="3" id="KW-1185">Reference proteome</keyword>
<accession>A0A4U7N121</accession>
<dbReference type="RefSeq" id="WP_138016650.1">
    <property type="nucleotide sequence ID" value="NZ_SULI01000014.1"/>
</dbReference>
<dbReference type="Gene3D" id="1.25.40.10">
    <property type="entry name" value="Tetratricopeptide repeat domain"/>
    <property type="match status" value="1"/>
</dbReference>
<dbReference type="OrthoDB" id="7684399at2"/>
<comment type="caution">
    <text evidence="2">The sequence shown here is derived from an EMBL/GenBank/DDBJ whole genome shotgun (WGS) entry which is preliminary data.</text>
</comment>